<evidence type="ECO:0000256" key="5">
    <source>
        <dbReference type="RuleBase" id="RU362076"/>
    </source>
</evidence>
<protein>
    <recommendedName>
        <fullName evidence="2 5">Basal-body rod modification protein FlgD</fullName>
    </recommendedName>
</protein>
<evidence type="ECO:0000256" key="4">
    <source>
        <dbReference type="ARBA" id="ARBA00024746"/>
    </source>
</evidence>
<evidence type="ECO:0000256" key="2">
    <source>
        <dbReference type="ARBA" id="ARBA00016013"/>
    </source>
</evidence>
<evidence type="ECO:0000259" key="6">
    <source>
        <dbReference type="Pfam" id="PF13860"/>
    </source>
</evidence>
<keyword evidence="8" id="KW-0282">Flagellum</keyword>
<dbReference type="Pfam" id="PF13861">
    <property type="entry name" value="FLgD_tudor"/>
    <property type="match status" value="1"/>
</dbReference>
<dbReference type="RefSeq" id="WP_021695066.1">
    <property type="nucleotide sequence ID" value="NZ_BATB01000054.1"/>
</dbReference>
<keyword evidence="8" id="KW-0969">Cilium</keyword>
<dbReference type="Gene3D" id="2.30.30.910">
    <property type="match status" value="1"/>
</dbReference>
<comment type="caution">
    <text evidence="8">The sequence shown here is derived from an EMBL/GenBank/DDBJ whole genome shotgun (WGS) entry which is preliminary data.</text>
</comment>
<evidence type="ECO:0000256" key="1">
    <source>
        <dbReference type="ARBA" id="ARBA00010577"/>
    </source>
</evidence>
<dbReference type="eggNOG" id="COG1843">
    <property type="taxonomic scope" value="Bacteria"/>
</dbReference>
<evidence type="ECO:0000259" key="7">
    <source>
        <dbReference type="Pfam" id="PF13861"/>
    </source>
</evidence>
<feature type="domain" description="FlgD Tudor-like" evidence="7">
    <location>
        <begin position="92"/>
        <end position="220"/>
    </location>
</feature>
<dbReference type="Pfam" id="PF13860">
    <property type="entry name" value="FlgD_ig"/>
    <property type="match status" value="1"/>
</dbReference>
<dbReference type="InterPro" id="IPR005648">
    <property type="entry name" value="FlgD"/>
</dbReference>
<dbReference type="EMBL" id="BATB01000054">
    <property type="protein sequence ID" value="GAD56965.1"/>
    <property type="molecule type" value="Genomic_DNA"/>
</dbReference>
<proteinExistence type="inferred from homology"/>
<dbReference type="GO" id="GO:0044781">
    <property type="term" value="P:bacterial-type flagellum organization"/>
    <property type="evidence" value="ECO:0007669"/>
    <property type="project" value="UniProtKB-UniRule"/>
</dbReference>
<comment type="similarity">
    <text evidence="1 5">Belongs to the FlgD family.</text>
</comment>
<dbReference type="Gene3D" id="2.60.40.4070">
    <property type="match status" value="1"/>
</dbReference>
<organism evidence="8 9">
    <name type="scientific">Limimaricola cinnabarinus LL-001</name>
    <dbReference type="NCBI Taxonomy" id="1337093"/>
    <lineage>
        <taxon>Bacteria</taxon>
        <taxon>Pseudomonadati</taxon>
        <taxon>Pseudomonadota</taxon>
        <taxon>Alphaproteobacteria</taxon>
        <taxon>Rhodobacterales</taxon>
        <taxon>Paracoccaceae</taxon>
        <taxon>Limimaricola</taxon>
    </lineage>
</organism>
<evidence type="ECO:0000313" key="9">
    <source>
        <dbReference type="Proteomes" id="UP000016566"/>
    </source>
</evidence>
<sequence>MESISSTSTAAATAATTSAASASRDKLDADYQSFLKLLIAQVSNQDPLEPMDSTTFVSQLAQLTQVEQSIATNDTLEKIEARLGAANAREDAMLIGREVLVPTDKIALAGGTAGFSYALNGTAASVSARILGDDGTELRRIDGLPGGSEGRHEVIWDGLDRDGLRVPDGSFRVEVEALDADDEPVFLSTYAEGQVERVAFRDGTPVLQLASGAEVSPDSIVGIR</sequence>
<reference evidence="8" key="1">
    <citation type="journal article" date="2013" name="Genome Announc.">
        <title>Draft Genome Sequence of Loktanella cinnabarina LL-001T, Isolated from Deep-Sea Floor Sediment.</title>
        <authorList>
            <person name="Nishi S."/>
            <person name="Tsubouchi T."/>
            <person name="Takaki Y."/>
            <person name="Koyanagi R."/>
            <person name="Satoh N."/>
            <person name="Maruyama T."/>
            <person name="Hatada Y."/>
        </authorList>
    </citation>
    <scope>NUCLEOTIDE SEQUENCE [LARGE SCALE GENOMIC DNA]</scope>
    <source>
        <strain evidence="8">LL-001</strain>
    </source>
</reference>
<keyword evidence="3 5" id="KW-1005">Bacterial flagellum biogenesis</keyword>
<dbReference type="AlphaFoldDB" id="U2Z6C3"/>
<keyword evidence="8" id="KW-0966">Cell projection</keyword>
<feature type="domain" description="FlgD/Vpr Ig-like" evidence="6">
    <location>
        <begin position="105"/>
        <end position="180"/>
    </location>
</feature>
<evidence type="ECO:0000313" key="8">
    <source>
        <dbReference type="EMBL" id="GAD56965.1"/>
    </source>
</evidence>
<dbReference type="OrthoDB" id="9785233at2"/>
<name>U2Z6C3_9RHOB</name>
<comment type="function">
    <text evidence="4 5">Required for flagellar hook formation. May act as a scaffolding protein.</text>
</comment>
<dbReference type="Proteomes" id="UP000016566">
    <property type="component" value="Unassembled WGS sequence"/>
</dbReference>
<dbReference type="STRING" id="1337093.MBELCI_3017"/>
<dbReference type="Pfam" id="PF03963">
    <property type="entry name" value="FlgD"/>
    <property type="match status" value="1"/>
</dbReference>
<evidence type="ECO:0000256" key="3">
    <source>
        <dbReference type="ARBA" id="ARBA00022795"/>
    </source>
</evidence>
<dbReference type="InterPro" id="IPR025965">
    <property type="entry name" value="FlgD/Vpr_Ig-like"/>
</dbReference>
<accession>U2Z6C3</accession>
<gene>
    <name evidence="8" type="ORF">MBELCI_3017</name>
</gene>
<keyword evidence="9" id="KW-1185">Reference proteome</keyword>
<dbReference type="InterPro" id="IPR025963">
    <property type="entry name" value="FLgD_Tudor"/>
</dbReference>